<feature type="domain" description="Helicase ATP-binding" evidence="8">
    <location>
        <begin position="7"/>
        <end position="181"/>
    </location>
</feature>
<evidence type="ECO:0000256" key="5">
    <source>
        <dbReference type="ARBA" id="ARBA00022806"/>
    </source>
</evidence>
<dbReference type="Gene3D" id="3.40.50.300">
    <property type="entry name" value="P-loop containing nucleotide triphosphate hydrolases"/>
    <property type="match status" value="2"/>
</dbReference>
<organism evidence="9 10">
    <name type="scientific">Carnegiea gigantea</name>
    <dbReference type="NCBI Taxonomy" id="171969"/>
    <lineage>
        <taxon>Eukaryota</taxon>
        <taxon>Viridiplantae</taxon>
        <taxon>Streptophyta</taxon>
        <taxon>Embryophyta</taxon>
        <taxon>Tracheophyta</taxon>
        <taxon>Spermatophyta</taxon>
        <taxon>Magnoliopsida</taxon>
        <taxon>eudicotyledons</taxon>
        <taxon>Gunneridae</taxon>
        <taxon>Pentapetalae</taxon>
        <taxon>Caryophyllales</taxon>
        <taxon>Cactineae</taxon>
        <taxon>Cactaceae</taxon>
        <taxon>Cactoideae</taxon>
        <taxon>Echinocereeae</taxon>
        <taxon>Carnegiea</taxon>
    </lineage>
</organism>
<dbReference type="EMBL" id="JAKOGI010000082">
    <property type="protein sequence ID" value="KAJ8445006.1"/>
    <property type="molecule type" value="Genomic_DNA"/>
</dbReference>
<dbReference type="GO" id="GO:0000462">
    <property type="term" value="P:maturation of SSU-rRNA from tricistronic rRNA transcript (SSU-rRNA, 5.8S rRNA, LSU-rRNA)"/>
    <property type="evidence" value="ECO:0007669"/>
    <property type="project" value="TreeGrafter"/>
</dbReference>
<dbReference type="SMART" id="SM00487">
    <property type="entry name" value="DEXDc"/>
    <property type="match status" value="1"/>
</dbReference>
<dbReference type="GO" id="GO:0016787">
    <property type="term" value="F:hydrolase activity"/>
    <property type="evidence" value="ECO:0007669"/>
    <property type="project" value="UniProtKB-KW"/>
</dbReference>
<proteinExistence type="inferred from homology"/>
<dbReference type="GO" id="GO:0005524">
    <property type="term" value="F:ATP binding"/>
    <property type="evidence" value="ECO:0007669"/>
    <property type="project" value="UniProtKB-KW"/>
</dbReference>
<evidence type="ECO:0000259" key="8">
    <source>
        <dbReference type="PROSITE" id="PS51192"/>
    </source>
</evidence>
<comment type="similarity">
    <text evidence="1">Belongs to the DEAD box helicase family. DEAH subfamily.</text>
</comment>
<reference evidence="9" key="1">
    <citation type="submission" date="2022-04" db="EMBL/GenBank/DDBJ databases">
        <title>Carnegiea gigantea Genome sequencing and assembly v2.</title>
        <authorList>
            <person name="Copetti D."/>
            <person name="Sanderson M.J."/>
            <person name="Burquez A."/>
            <person name="Wojciechowski M.F."/>
        </authorList>
    </citation>
    <scope>NUCLEOTIDE SEQUENCE</scope>
    <source>
        <strain evidence="9">SGP5-SGP5p</strain>
        <tissue evidence="9">Aerial part</tissue>
    </source>
</reference>
<dbReference type="EC" id="3.6.4.13" evidence="2"/>
<keyword evidence="5" id="KW-0347">Helicase</keyword>
<name>A0A9Q1QKK0_9CARY</name>
<dbReference type="GO" id="GO:0003723">
    <property type="term" value="F:RNA binding"/>
    <property type="evidence" value="ECO:0007669"/>
    <property type="project" value="TreeGrafter"/>
</dbReference>
<evidence type="ECO:0000256" key="7">
    <source>
        <dbReference type="ARBA" id="ARBA00047984"/>
    </source>
</evidence>
<dbReference type="GO" id="GO:0003724">
    <property type="term" value="F:RNA helicase activity"/>
    <property type="evidence" value="ECO:0007669"/>
    <property type="project" value="UniProtKB-EC"/>
</dbReference>
<accession>A0A9Q1QKK0</accession>
<evidence type="ECO:0000256" key="2">
    <source>
        <dbReference type="ARBA" id="ARBA00012552"/>
    </source>
</evidence>
<gene>
    <name evidence="9" type="ORF">Cgig2_029200</name>
</gene>
<dbReference type="InterPro" id="IPR014001">
    <property type="entry name" value="Helicase_ATP-bd"/>
</dbReference>
<dbReference type="SUPFAM" id="SSF52540">
    <property type="entry name" value="P-loop containing nucleoside triphosphate hydrolases"/>
    <property type="match status" value="1"/>
</dbReference>
<dbReference type="AlphaFoldDB" id="A0A9Q1QKK0"/>
<keyword evidence="10" id="KW-1185">Reference proteome</keyword>
<keyword evidence="3" id="KW-0547">Nucleotide-binding</keyword>
<dbReference type="GO" id="GO:0005730">
    <property type="term" value="C:nucleolus"/>
    <property type="evidence" value="ECO:0007669"/>
    <property type="project" value="TreeGrafter"/>
</dbReference>
<evidence type="ECO:0000256" key="3">
    <source>
        <dbReference type="ARBA" id="ARBA00022741"/>
    </source>
</evidence>
<dbReference type="PANTHER" id="PTHR18934:SF99">
    <property type="entry name" value="ATP-DEPENDENT RNA HELICASE DHX37-RELATED"/>
    <property type="match status" value="1"/>
</dbReference>
<dbReference type="Proteomes" id="UP001153076">
    <property type="component" value="Unassembled WGS sequence"/>
</dbReference>
<comment type="caution">
    <text evidence="9">The sequence shown here is derived from an EMBL/GenBank/DDBJ whole genome shotgun (WGS) entry which is preliminary data.</text>
</comment>
<keyword evidence="4" id="KW-0378">Hydrolase</keyword>
<dbReference type="PROSITE" id="PS00690">
    <property type="entry name" value="DEAH_ATP_HELICASE"/>
    <property type="match status" value="1"/>
</dbReference>
<sequence length="208" mass="23376">MKEHDIMEAVNQSSCVIIHGETGCGKTTQVPQPTDTSGAEYLDFPPARGAAFELGVNLGNEVGFQVRHDKEIGENCAIKFMTDGILLREIQSDFLLKRYSVVIMDEVHERNSNTDILSAMLSCIIKLRKDLYEDQEQKVLLGEVIAPDSRICPLKVILMSATLCIDKQMSGKIFSAPHRPSDMRIESRQFPVTRHFQNRTCRLHGPCL</sequence>
<dbReference type="InterPro" id="IPR002464">
    <property type="entry name" value="DNA/RNA_helicase_DEAH_CS"/>
</dbReference>
<keyword evidence="6" id="KW-0067">ATP-binding</keyword>
<dbReference type="PROSITE" id="PS51192">
    <property type="entry name" value="HELICASE_ATP_BIND_1"/>
    <property type="match status" value="1"/>
</dbReference>
<evidence type="ECO:0000256" key="4">
    <source>
        <dbReference type="ARBA" id="ARBA00022801"/>
    </source>
</evidence>
<evidence type="ECO:0000256" key="6">
    <source>
        <dbReference type="ARBA" id="ARBA00022840"/>
    </source>
</evidence>
<protein>
    <recommendedName>
        <fullName evidence="2">RNA helicase</fullName>
        <ecNumber evidence="2">3.6.4.13</ecNumber>
    </recommendedName>
</protein>
<dbReference type="OrthoDB" id="10253254at2759"/>
<evidence type="ECO:0000256" key="1">
    <source>
        <dbReference type="ARBA" id="ARBA00008792"/>
    </source>
</evidence>
<dbReference type="InterPro" id="IPR027417">
    <property type="entry name" value="P-loop_NTPase"/>
</dbReference>
<dbReference type="PANTHER" id="PTHR18934">
    <property type="entry name" value="ATP-DEPENDENT RNA HELICASE"/>
    <property type="match status" value="1"/>
</dbReference>
<evidence type="ECO:0000313" key="9">
    <source>
        <dbReference type="EMBL" id="KAJ8445006.1"/>
    </source>
</evidence>
<evidence type="ECO:0000313" key="10">
    <source>
        <dbReference type="Proteomes" id="UP001153076"/>
    </source>
</evidence>
<comment type="catalytic activity">
    <reaction evidence="7">
        <text>ATP + H2O = ADP + phosphate + H(+)</text>
        <dbReference type="Rhea" id="RHEA:13065"/>
        <dbReference type="ChEBI" id="CHEBI:15377"/>
        <dbReference type="ChEBI" id="CHEBI:15378"/>
        <dbReference type="ChEBI" id="CHEBI:30616"/>
        <dbReference type="ChEBI" id="CHEBI:43474"/>
        <dbReference type="ChEBI" id="CHEBI:456216"/>
        <dbReference type="EC" id="3.6.4.13"/>
    </reaction>
</comment>